<organism evidence="2 3">
    <name type="scientific">Candidatus Iainarchaeum sp</name>
    <dbReference type="NCBI Taxonomy" id="3101447"/>
    <lineage>
        <taxon>Archaea</taxon>
        <taxon>Candidatus Iainarchaeota</taxon>
        <taxon>Candidatus Iainarchaeia</taxon>
        <taxon>Candidatus Iainarchaeales</taxon>
        <taxon>Candidatus Iainarchaeaceae</taxon>
        <taxon>Candidatus Iainarchaeum</taxon>
    </lineage>
</organism>
<dbReference type="InterPro" id="IPR004042">
    <property type="entry name" value="Intein_endonuc_central"/>
</dbReference>
<dbReference type="Pfam" id="PF14528">
    <property type="entry name" value="LAGLIDADG_3"/>
    <property type="match status" value="1"/>
</dbReference>
<dbReference type="AlphaFoldDB" id="A0A7J4ISU1"/>
<accession>A0A7J4ISU1</accession>
<dbReference type="PROSITE" id="PS50819">
    <property type="entry name" value="INTEIN_ENDONUCLEASE"/>
    <property type="match status" value="1"/>
</dbReference>
<name>A0A7J4ISU1_9ARCH</name>
<proteinExistence type="predicted"/>
<dbReference type="Proteomes" id="UP000577419">
    <property type="component" value="Unassembled WGS sequence"/>
</dbReference>
<feature type="domain" description="DOD-type homing endonuclease" evidence="1">
    <location>
        <begin position="30"/>
        <end position="178"/>
    </location>
</feature>
<evidence type="ECO:0000259" key="1">
    <source>
        <dbReference type="PROSITE" id="PS50819"/>
    </source>
</evidence>
<protein>
    <recommendedName>
        <fullName evidence="1">DOD-type homing endonuclease domain-containing protein</fullName>
    </recommendedName>
</protein>
<dbReference type="InterPro" id="IPR004860">
    <property type="entry name" value="LAGLIDADG_dom"/>
</dbReference>
<evidence type="ECO:0000313" key="3">
    <source>
        <dbReference type="Proteomes" id="UP000577419"/>
    </source>
</evidence>
<comment type="caution">
    <text evidence="2">The sequence shown here is derived from an EMBL/GenBank/DDBJ whole genome shotgun (WGS) entry which is preliminary data.</text>
</comment>
<dbReference type="GO" id="GO:0004519">
    <property type="term" value="F:endonuclease activity"/>
    <property type="evidence" value="ECO:0007669"/>
    <property type="project" value="InterPro"/>
</dbReference>
<dbReference type="SUPFAM" id="SSF55608">
    <property type="entry name" value="Homing endonucleases"/>
    <property type="match status" value="1"/>
</dbReference>
<dbReference type="Gene3D" id="3.10.28.10">
    <property type="entry name" value="Homing endonucleases"/>
    <property type="match status" value="1"/>
</dbReference>
<evidence type="ECO:0000313" key="2">
    <source>
        <dbReference type="EMBL" id="HIH07890.1"/>
    </source>
</evidence>
<reference evidence="3" key="1">
    <citation type="journal article" date="2020" name="bioRxiv">
        <title>A rank-normalized archaeal taxonomy based on genome phylogeny resolves widespread incomplete and uneven classifications.</title>
        <authorList>
            <person name="Rinke C."/>
            <person name="Chuvochina M."/>
            <person name="Mussig A.J."/>
            <person name="Chaumeil P.-A."/>
            <person name="Waite D.W."/>
            <person name="Whitman W.B."/>
            <person name="Parks D.H."/>
            <person name="Hugenholtz P."/>
        </authorList>
    </citation>
    <scope>NUCLEOTIDE SEQUENCE [LARGE SCALE GENOMIC DNA]</scope>
</reference>
<dbReference type="InterPro" id="IPR027434">
    <property type="entry name" value="Homing_endonucl"/>
</dbReference>
<sequence length="228" mass="25584">MTCTGNEALRKAVNSEIVYSVMYSPSELELVGAIIGDGHIHAKPPKYYFGLTGNKVTDREYFAKLSALISSVWNKNARVFESSGGLRIRVYSKKIVHKLINDFSIPFNAGKCYSVKIPGVFLKDYSKSKHIIRGIADTDGSVFVSDKPGAMDYPSLEITTVSKELAENIWEILIKNGFRVARIRKSRSRLSKSDAYKVCLYGKANLKKWIEEIGFSNPHKYLKAVSFL</sequence>
<gene>
    <name evidence="2" type="ORF">HA237_00810</name>
</gene>
<dbReference type="EMBL" id="DUFG01000005">
    <property type="protein sequence ID" value="HIH07890.1"/>
    <property type="molecule type" value="Genomic_DNA"/>
</dbReference>